<sequence length="613" mass="68942">MEVRSMEKSRKNRCLILITFLIMSFVIKTIVYSAYYPVTRTIIVPTLPINQQNPAENWKAQMVRSISFRLINNNYLMVVAYRVTGFGGEAGSGPFVNVSHSFAFDINKDGKPDLINYTYDRRVVVKLNDGNGNFSQNIYDYSFGDFLASVIVDDFDNDGKPDLLGLGGRDGYTALFASNLDRNSANYYKKTSFKSSVLNFDSKIVATSMAAYDFDGDGYKDVIYADKEGRVWWWRNDPSRGVNRFFDESQVFLLIDSGMGPVNRYNPQQAGTVDVKDINYDGIPDIVVGNIQRREIRIYLGKRVNARIEYTIPPIILTDSNGRIVNGIVDIDPRAPNSKSPHYLRSFTPTLLRFADVDGDGFTDLFIATDAWGEGKRYGGALYLFRGNGFTSDGKPKFLSYELSAGNSADSGRNPYDFDCGSVADFDADGLIDFVAADGNHSGNFYKVKTLSNNTYDTSTYGFILSKPVWELIGIPYSQIPSNFVKSIEITIQFEKQFSGQISDGLFEIRYYPVVQNPDIVWTTSEPERWKNTSNLFPGTAQNMRISTVVPANGVYTANVTFTKPLKPDIQILIALKSLSQTTTPGIKKITYKITTAPQELEIRNFQWLNKEY</sequence>
<dbReference type="SUPFAM" id="SSF69318">
    <property type="entry name" value="Integrin alpha N-terminal domain"/>
    <property type="match status" value="1"/>
</dbReference>
<dbReference type="Pfam" id="PF01839">
    <property type="entry name" value="FG-GAP"/>
    <property type="match status" value="1"/>
</dbReference>
<evidence type="ECO:0000313" key="2">
    <source>
        <dbReference type="EMBL" id="HHR33369.1"/>
    </source>
</evidence>
<gene>
    <name evidence="2" type="ORF">ENM46_00295</name>
</gene>
<dbReference type="InterPro" id="IPR013517">
    <property type="entry name" value="FG-GAP"/>
</dbReference>
<comment type="caution">
    <text evidence="2">The sequence shown here is derived from an EMBL/GenBank/DDBJ whole genome shotgun (WGS) entry which is preliminary data.</text>
</comment>
<dbReference type="PANTHER" id="PTHR44103">
    <property type="entry name" value="PROPROTEIN CONVERTASE P"/>
    <property type="match status" value="1"/>
</dbReference>
<keyword evidence="1" id="KW-0732">Signal</keyword>
<dbReference type="EMBL" id="DRXW01000020">
    <property type="protein sequence ID" value="HHR33369.1"/>
    <property type="molecule type" value="Genomic_DNA"/>
</dbReference>
<organism evidence="2">
    <name type="scientific">Fervidobacterium nodosum</name>
    <dbReference type="NCBI Taxonomy" id="2424"/>
    <lineage>
        <taxon>Bacteria</taxon>
        <taxon>Thermotogati</taxon>
        <taxon>Thermotogota</taxon>
        <taxon>Thermotogae</taxon>
        <taxon>Thermotogales</taxon>
        <taxon>Fervidobacteriaceae</taxon>
        <taxon>Fervidobacterium</taxon>
    </lineage>
</organism>
<accession>A0A7C5Y6C0</accession>
<evidence type="ECO:0000256" key="1">
    <source>
        <dbReference type="ARBA" id="ARBA00022729"/>
    </source>
</evidence>
<protein>
    <submittedName>
        <fullName evidence="2">VCBS repeat-containing protein</fullName>
    </submittedName>
</protein>
<name>A0A7C5Y6C0_9BACT</name>
<dbReference type="PANTHER" id="PTHR44103:SF1">
    <property type="entry name" value="PROPROTEIN CONVERTASE P"/>
    <property type="match status" value="1"/>
</dbReference>
<dbReference type="AlphaFoldDB" id="A0A7C5Y6C0"/>
<proteinExistence type="predicted"/>
<dbReference type="Gene3D" id="2.130.10.130">
    <property type="entry name" value="Integrin alpha, N-terminal"/>
    <property type="match status" value="2"/>
</dbReference>
<dbReference type="InterPro" id="IPR028994">
    <property type="entry name" value="Integrin_alpha_N"/>
</dbReference>
<dbReference type="Pfam" id="PF13517">
    <property type="entry name" value="FG-GAP_3"/>
    <property type="match status" value="2"/>
</dbReference>
<reference evidence="2" key="1">
    <citation type="journal article" date="2020" name="mSystems">
        <title>Genome- and Community-Level Interaction Insights into Carbon Utilization and Element Cycling Functions of Hydrothermarchaeota in Hydrothermal Sediment.</title>
        <authorList>
            <person name="Zhou Z."/>
            <person name="Liu Y."/>
            <person name="Xu W."/>
            <person name="Pan J."/>
            <person name="Luo Z.H."/>
            <person name="Li M."/>
        </authorList>
    </citation>
    <scope>NUCLEOTIDE SEQUENCE [LARGE SCALE GENOMIC DNA]</scope>
    <source>
        <strain evidence="2">SpSt-1088</strain>
    </source>
</reference>